<dbReference type="AlphaFoldDB" id="A0A9P0D878"/>
<dbReference type="InterPro" id="IPR001372">
    <property type="entry name" value="Dynein_light_chain_typ-1/2"/>
</dbReference>
<sequence>MASGACRGPQPCCIPPCLPPPCCPQACVKSADMCDRMQQDAINLAMQAMYLYTLERDIAAYVKKEFDKRERVSLWSIRKGCAANHMVSSISHILEHRYKESFLKLTISSHSAGRGSKDGFLRRLLLKGTTIYDNNISTATIYVTLLLQITTASRVKISRELSKNNDNDLKRLHHRRRTARDIHRGIGGSSGQDKGTKRTKKRRSTTRCSLSIILRT</sequence>
<dbReference type="OrthoDB" id="10033309at2759"/>
<proteinExistence type="predicted"/>
<gene>
    <name evidence="2" type="ORF">PSYICH_LOCUS14634</name>
</gene>
<name>A0A9P0D878_9CUCU</name>
<dbReference type="InterPro" id="IPR037177">
    <property type="entry name" value="DLC_sf"/>
</dbReference>
<organism evidence="2 3">
    <name type="scientific">Psylliodes chrysocephalus</name>
    <dbReference type="NCBI Taxonomy" id="3402493"/>
    <lineage>
        <taxon>Eukaryota</taxon>
        <taxon>Metazoa</taxon>
        <taxon>Ecdysozoa</taxon>
        <taxon>Arthropoda</taxon>
        <taxon>Hexapoda</taxon>
        <taxon>Insecta</taxon>
        <taxon>Pterygota</taxon>
        <taxon>Neoptera</taxon>
        <taxon>Endopterygota</taxon>
        <taxon>Coleoptera</taxon>
        <taxon>Polyphaga</taxon>
        <taxon>Cucujiformia</taxon>
        <taxon>Chrysomeloidea</taxon>
        <taxon>Chrysomelidae</taxon>
        <taxon>Galerucinae</taxon>
        <taxon>Alticini</taxon>
        <taxon>Psylliodes</taxon>
    </lineage>
</organism>
<evidence type="ECO:0000256" key="1">
    <source>
        <dbReference type="SAM" id="MobiDB-lite"/>
    </source>
</evidence>
<dbReference type="GO" id="GO:0030286">
    <property type="term" value="C:dynein complex"/>
    <property type="evidence" value="ECO:0007669"/>
    <property type="project" value="InterPro"/>
</dbReference>
<feature type="region of interest" description="Disordered" evidence="1">
    <location>
        <begin position="178"/>
        <end position="208"/>
    </location>
</feature>
<protein>
    <submittedName>
        <fullName evidence="2">Uncharacterized protein</fullName>
    </submittedName>
</protein>
<dbReference type="Proteomes" id="UP001153636">
    <property type="component" value="Chromosome 8"/>
</dbReference>
<dbReference type="GO" id="GO:0007017">
    <property type="term" value="P:microtubule-based process"/>
    <property type="evidence" value="ECO:0007669"/>
    <property type="project" value="InterPro"/>
</dbReference>
<dbReference type="Gene3D" id="3.30.740.10">
    <property type="entry name" value="Protein Inhibitor Of Neuronal Nitric Oxide Synthase"/>
    <property type="match status" value="1"/>
</dbReference>
<reference evidence="2" key="1">
    <citation type="submission" date="2022-01" db="EMBL/GenBank/DDBJ databases">
        <authorList>
            <person name="King R."/>
        </authorList>
    </citation>
    <scope>NUCLEOTIDE SEQUENCE</scope>
</reference>
<dbReference type="SMART" id="SM01375">
    <property type="entry name" value="Dynein_light"/>
    <property type="match status" value="1"/>
</dbReference>
<dbReference type="SUPFAM" id="SSF54648">
    <property type="entry name" value="DLC"/>
    <property type="match status" value="1"/>
</dbReference>
<evidence type="ECO:0000313" key="3">
    <source>
        <dbReference type="Proteomes" id="UP001153636"/>
    </source>
</evidence>
<dbReference type="EMBL" id="OV651820">
    <property type="protein sequence ID" value="CAH1114226.1"/>
    <property type="molecule type" value="Genomic_DNA"/>
</dbReference>
<keyword evidence="3" id="KW-1185">Reference proteome</keyword>
<accession>A0A9P0D878</accession>
<dbReference type="Pfam" id="PF01221">
    <property type="entry name" value="Dynein_light"/>
    <property type="match status" value="1"/>
</dbReference>
<evidence type="ECO:0000313" key="2">
    <source>
        <dbReference type="EMBL" id="CAH1114226.1"/>
    </source>
</evidence>